<dbReference type="EMBL" id="CACVKT020001608">
    <property type="protein sequence ID" value="CAC5369640.1"/>
    <property type="molecule type" value="Genomic_DNA"/>
</dbReference>
<keyword evidence="4 6" id="KW-0472">Membrane</keyword>
<keyword evidence="8" id="KW-1185">Reference proteome</keyword>
<keyword evidence="2 6" id="KW-0812">Transmembrane</keyword>
<dbReference type="Pfam" id="PF00335">
    <property type="entry name" value="Tetraspanin"/>
    <property type="match status" value="1"/>
</dbReference>
<feature type="compositionally biased region" description="Basic and acidic residues" evidence="5">
    <location>
        <begin position="95"/>
        <end position="106"/>
    </location>
</feature>
<feature type="compositionally biased region" description="Polar residues" evidence="5">
    <location>
        <begin position="576"/>
        <end position="591"/>
    </location>
</feature>
<evidence type="ECO:0000313" key="7">
    <source>
        <dbReference type="EMBL" id="CAC5369640.1"/>
    </source>
</evidence>
<keyword evidence="3 6" id="KW-1133">Transmembrane helix</keyword>
<evidence type="ECO:0000313" key="8">
    <source>
        <dbReference type="Proteomes" id="UP000507470"/>
    </source>
</evidence>
<feature type="transmembrane region" description="Helical" evidence="6">
    <location>
        <begin position="715"/>
        <end position="736"/>
    </location>
</feature>
<name>A0A6J8AK97_MYTCO</name>
<feature type="transmembrane region" description="Helical" evidence="6">
    <location>
        <begin position="678"/>
        <end position="703"/>
    </location>
</feature>
<reference evidence="7 8" key="1">
    <citation type="submission" date="2020-06" db="EMBL/GenBank/DDBJ databases">
        <authorList>
            <person name="Li R."/>
            <person name="Bekaert M."/>
        </authorList>
    </citation>
    <scope>NUCLEOTIDE SEQUENCE [LARGE SCALE GENOMIC DNA]</scope>
    <source>
        <strain evidence="8">wild</strain>
    </source>
</reference>
<protein>
    <submittedName>
        <fullName evidence="7">Uncharacterized protein</fullName>
    </submittedName>
</protein>
<proteinExistence type="predicted"/>
<feature type="compositionally biased region" description="Basic and acidic residues" evidence="5">
    <location>
        <begin position="118"/>
        <end position="132"/>
    </location>
</feature>
<dbReference type="GO" id="GO:0016020">
    <property type="term" value="C:membrane"/>
    <property type="evidence" value="ECO:0007669"/>
    <property type="project" value="UniProtKB-SubCell"/>
</dbReference>
<feature type="region of interest" description="Disordered" evidence="5">
    <location>
        <begin position="576"/>
        <end position="621"/>
    </location>
</feature>
<evidence type="ECO:0000256" key="5">
    <source>
        <dbReference type="SAM" id="MobiDB-lite"/>
    </source>
</evidence>
<evidence type="ECO:0000256" key="1">
    <source>
        <dbReference type="ARBA" id="ARBA00004141"/>
    </source>
</evidence>
<evidence type="ECO:0000256" key="4">
    <source>
        <dbReference type="ARBA" id="ARBA00023136"/>
    </source>
</evidence>
<accession>A0A6J8AK97</accession>
<evidence type="ECO:0000256" key="3">
    <source>
        <dbReference type="ARBA" id="ARBA00022989"/>
    </source>
</evidence>
<feature type="transmembrane region" description="Helical" evidence="6">
    <location>
        <begin position="635"/>
        <end position="658"/>
    </location>
</feature>
<dbReference type="AlphaFoldDB" id="A0A6J8AK97"/>
<feature type="compositionally biased region" description="Polar residues" evidence="5">
    <location>
        <begin position="22"/>
        <end position="31"/>
    </location>
</feature>
<comment type="subcellular location">
    <subcellularLocation>
        <location evidence="1">Membrane</location>
        <topology evidence="1">Multi-pass membrane protein</topology>
    </subcellularLocation>
</comment>
<feature type="region of interest" description="Disordered" evidence="5">
    <location>
        <begin position="22"/>
        <end position="43"/>
    </location>
</feature>
<dbReference type="Proteomes" id="UP000507470">
    <property type="component" value="Unassembled WGS sequence"/>
</dbReference>
<feature type="compositionally biased region" description="Basic and acidic residues" evidence="5">
    <location>
        <begin position="593"/>
        <end position="606"/>
    </location>
</feature>
<evidence type="ECO:0000256" key="6">
    <source>
        <dbReference type="SAM" id="Phobius"/>
    </source>
</evidence>
<dbReference type="InterPro" id="IPR018499">
    <property type="entry name" value="Tetraspanin/Peripherin"/>
</dbReference>
<organism evidence="7 8">
    <name type="scientific">Mytilus coruscus</name>
    <name type="common">Sea mussel</name>
    <dbReference type="NCBI Taxonomy" id="42192"/>
    <lineage>
        <taxon>Eukaryota</taxon>
        <taxon>Metazoa</taxon>
        <taxon>Spiralia</taxon>
        <taxon>Lophotrochozoa</taxon>
        <taxon>Mollusca</taxon>
        <taxon>Bivalvia</taxon>
        <taxon>Autobranchia</taxon>
        <taxon>Pteriomorphia</taxon>
        <taxon>Mytilida</taxon>
        <taxon>Mytiloidea</taxon>
        <taxon>Mytilidae</taxon>
        <taxon>Mytilinae</taxon>
        <taxon>Mytilus</taxon>
    </lineage>
</organism>
<dbReference type="OrthoDB" id="432835at2759"/>
<gene>
    <name evidence="7" type="ORF">MCOR_8767</name>
</gene>
<sequence length="785" mass="88565">MRRFSFLSNVFGNRRTSITSTSNLTLRQTPESPEIDYPFSDDVDDDCNVRGQRFSDASGKYWNDDFNEKQAKRTNVEIQDRQKDSGNVHNLRKQLEEQKGQQEPYRRKSKKSLLGNRKALDNKKSKVPRSEETYTLDQDYLEEPKRNKVDIAHPDRHTKTFAKQARITDSESDGEIRKNIAIALNERTLNKQKSSYKRKRNSKNVKIEFNDRDDMSVSSNDGYIDDNWLLRNQTSNNGVLLQVSLDDMKSLLTNNQTRKQNIKEDYLTSDTETINTNSNNSGVAFPPHVKKKNKDIATTKRFLPSDLTERSSMATTDTYLSVGNYNAERFLTSNRGMSTTEKMNAYLLSQARSISGNYRPSKEYTDEFDGYDANKNIANQRRHFGTDGRHNGIEMDDCRFAHGLLCDSRCSDNLYKDHHSCFNHCDNGSCKNCGTCNNSSCKNSGTDMFPNRISNHSGFTNYPVYNNNLPTNGTHYLPSNNYVNQHFHSQNVSSQHFPVTTRGNSMPATIQGLSHNVTHVPALSYNFSTVPGLSQNNTPVAGLPQNLFPSAVLSQNIQQMTQPLHSAIGQIVQQPNDQTKTDCSSGITVEQPNVDKEDTNKEKTENKGLPSTTDPKNIRSEKKQQMQNVGKLRPLSLILTFMAGLSGFGVIGVGVWSMIDEDIAMYTEVIQEKDNQNFLYFCYGLCFLGILSTVAFLFGFCGLLKLNPCCLKVHWSAEIGGAALIIAIVALIYLNLDKLYNIPLLTLVTGKVETNLAKFLKQSLMNNYLDGSPTASSWNRLQIEV</sequence>
<evidence type="ECO:0000256" key="2">
    <source>
        <dbReference type="ARBA" id="ARBA00022692"/>
    </source>
</evidence>
<feature type="region of interest" description="Disordered" evidence="5">
    <location>
        <begin position="95"/>
        <end position="139"/>
    </location>
</feature>